<gene>
    <name evidence="5" type="ORF">GE061_015051</name>
</gene>
<evidence type="ECO:0000256" key="3">
    <source>
        <dbReference type="PIRSR" id="PIRSR601952-2"/>
    </source>
</evidence>
<accession>A0A8S9XNZ4</accession>
<keyword evidence="3" id="KW-0479">Metal-binding</keyword>
<proteinExistence type="predicted"/>
<reference evidence="5" key="1">
    <citation type="journal article" date="2021" name="Mol. Ecol. Resour.">
        <title>Apolygus lucorum genome provides insights into omnivorousness and mesophyll feeding.</title>
        <authorList>
            <person name="Liu Y."/>
            <person name="Liu H."/>
            <person name="Wang H."/>
            <person name="Huang T."/>
            <person name="Liu B."/>
            <person name="Yang B."/>
            <person name="Yin L."/>
            <person name="Li B."/>
            <person name="Zhang Y."/>
            <person name="Zhang S."/>
            <person name="Jiang F."/>
            <person name="Zhang X."/>
            <person name="Ren Y."/>
            <person name="Wang B."/>
            <person name="Wang S."/>
            <person name="Lu Y."/>
            <person name="Wu K."/>
            <person name="Fan W."/>
            <person name="Wang G."/>
        </authorList>
    </citation>
    <scope>NUCLEOTIDE SEQUENCE</scope>
    <source>
        <strain evidence="5">12Hb</strain>
    </source>
</reference>
<dbReference type="EMBL" id="WIXP02000006">
    <property type="protein sequence ID" value="KAF6209305.1"/>
    <property type="molecule type" value="Genomic_DNA"/>
</dbReference>
<sequence length="134" mass="15070">MLLVCWCALLLVFFGGFANQGVESKHLHGTPKYLSIEEKAPYWKDREKEALLKMLLRKPNFNKAKNIIFFLGDGMSLTTVSTSRIYKGQLNGGSGEEGSLFFEDFPNTGLVKVLKFIILLPTWRSPAVRDSLLA</sequence>
<feature type="binding site" evidence="3">
    <location>
        <position position="73"/>
    </location>
    <ligand>
        <name>Zn(2+)</name>
        <dbReference type="ChEBI" id="CHEBI:29105"/>
        <label>2</label>
    </ligand>
</feature>
<dbReference type="InterPro" id="IPR001952">
    <property type="entry name" value="Alkaline_phosphatase"/>
</dbReference>
<feature type="chain" id="PRO_5035939340" description="alkaline phosphatase" evidence="4">
    <location>
        <begin position="19"/>
        <end position="134"/>
    </location>
</feature>
<dbReference type="GO" id="GO:0046872">
    <property type="term" value="F:metal ion binding"/>
    <property type="evidence" value="ECO:0007669"/>
    <property type="project" value="UniProtKB-KW"/>
</dbReference>
<keyword evidence="3" id="KW-0460">Magnesium</keyword>
<evidence type="ECO:0000256" key="2">
    <source>
        <dbReference type="ARBA" id="ARBA00022553"/>
    </source>
</evidence>
<dbReference type="PANTHER" id="PTHR11596">
    <property type="entry name" value="ALKALINE PHOSPHATASE"/>
    <property type="match status" value="1"/>
</dbReference>
<evidence type="ECO:0000256" key="4">
    <source>
        <dbReference type="SAM" id="SignalP"/>
    </source>
</evidence>
<keyword evidence="3" id="KW-0862">Zinc</keyword>
<evidence type="ECO:0000313" key="5">
    <source>
        <dbReference type="EMBL" id="KAF6209305.1"/>
    </source>
</evidence>
<dbReference type="Pfam" id="PF00245">
    <property type="entry name" value="Alk_phosphatase"/>
    <property type="match status" value="1"/>
</dbReference>
<dbReference type="EC" id="3.1.3.1" evidence="1"/>
<dbReference type="GO" id="GO:0004035">
    <property type="term" value="F:alkaline phosphatase activity"/>
    <property type="evidence" value="ECO:0007669"/>
    <property type="project" value="UniProtKB-EC"/>
</dbReference>
<name>A0A8S9XNZ4_APOLU</name>
<comment type="caution">
    <text evidence="5">The sequence shown here is derived from an EMBL/GenBank/DDBJ whole genome shotgun (WGS) entry which is preliminary data.</text>
</comment>
<evidence type="ECO:0000313" key="6">
    <source>
        <dbReference type="Proteomes" id="UP000466442"/>
    </source>
</evidence>
<dbReference type="Proteomes" id="UP000466442">
    <property type="component" value="Unassembled WGS sequence"/>
</dbReference>
<evidence type="ECO:0000256" key="1">
    <source>
        <dbReference type="ARBA" id="ARBA00012647"/>
    </source>
</evidence>
<feature type="signal peptide" evidence="4">
    <location>
        <begin position="1"/>
        <end position="18"/>
    </location>
</feature>
<dbReference type="OrthoDB" id="5818554at2759"/>
<dbReference type="AlphaFoldDB" id="A0A8S9XNZ4"/>
<dbReference type="PANTHER" id="PTHR11596:SF5">
    <property type="entry name" value="ALKALINE PHOSPHATASE"/>
    <property type="match status" value="1"/>
</dbReference>
<protein>
    <recommendedName>
        <fullName evidence="1">alkaline phosphatase</fullName>
        <ecNumber evidence="1">3.1.3.1</ecNumber>
    </recommendedName>
</protein>
<comment type="cofactor">
    <cofactor evidence="3">
        <name>Zn(2+)</name>
        <dbReference type="ChEBI" id="CHEBI:29105"/>
    </cofactor>
    <text evidence="3">Binds 2 Zn(2+) ions.</text>
</comment>
<organism evidence="5 6">
    <name type="scientific">Apolygus lucorum</name>
    <name type="common">Small green plant bug</name>
    <name type="synonym">Lygocoris lucorum</name>
    <dbReference type="NCBI Taxonomy" id="248454"/>
    <lineage>
        <taxon>Eukaryota</taxon>
        <taxon>Metazoa</taxon>
        <taxon>Ecdysozoa</taxon>
        <taxon>Arthropoda</taxon>
        <taxon>Hexapoda</taxon>
        <taxon>Insecta</taxon>
        <taxon>Pterygota</taxon>
        <taxon>Neoptera</taxon>
        <taxon>Paraneoptera</taxon>
        <taxon>Hemiptera</taxon>
        <taxon>Heteroptera</taxon>
        <taxon>Panheteroptera</taxon>
        <taxon>Cimicomorpha</taxon>
        <taxon>Miridae</taxon>
        <taxon>Mirini</taxon>
        <taxon>Apolygus</taxon>
    </lineage>
</organism>
<dbReference type="Gene3D" id="3.40.720.10">
    <property type="entry name" value="Alkaline Phosphatase, subunit A"/>
    <property type="match status" value="1"/>
</dbReference>
<dbReference type="SUPFAM" id="SSF53649">
    <property type="entry name" value="Alkaline phosphatase-like"/>
    <property type="match status" value="1"/>
</dbReference>
<dbReference type="InterPro" id="IPR017850">
    <property type="entry name" value="Alkaline_phosphatase_core_sf"/>
</dbReference>
<keyword evidence="2" id="KW-0597">Phosphoprotein</keyword>
<comment type="cofactor">
    <cofactor evidence="3">
        <name>Mg(2+)</name>
        <dbReference type="ChEBI" id="CHEBI:18420"/>
    </cofactor>
    <text evidence="3">Binds 1 Mg(2+) ion.</text>
</comment>
<keyword evidence="4" id="KW-0732">Signal</keyword>
<keyword evidence="6" id="KW-1185">Reference proteome</keyword>